<accession>A0A392QQV3</accession>
<feature type="non-terminal residue" evidence="1">
    <location>
        <position position="1"/>
    </location>
</feature>
<reference evidence="1 2" key="1">
    <citation type="journal article" date="2018" name="Front. Plant Sci.">
        <title>Red Clover (Trifolium pratense) and Zigzag Clover (T. medium) - A Picture of Genomic Similarities and Differences.</title>
        <authorList>
            <person name="Dluhosova J."/>
            <person name="Istvanek J."/>
            <person name="Nedelnik J."/>
            <person name="Repkova J."/>
        </authorList>
    </citation>
    <scope>NUCLEOTIDE SEQUENCE [LARGE SCALE GENOMIC DNA]</scope>
    <source>
        <strain evidence="2">cv. 10/8</strain>
        <tissue evidence="1">Leaf</tissue>
    </source>
</reference>
<comment type="caution">
    <text evidence="1">The sequence shown here is derived from an EMBL/GenBank/DDBJ whole genome shotgun (WGS) entry which is preliminary data.</text>
</comment>
<dbReference type="Proteomes" id="UP000265520">
    <property type="component" value="Unassembled WGS sequence"/>
</dbReference>
<name>A0A392QQV3_9FABA</name>
<proteinExistence type="predicted"/>
<evidence type="ECO:0000313" key="1">
    <source>
        <dbReference type="EMBL" id="MCI26252.1"/>
    </source>
</evidence>
<dbReference type="EMBL" id="LXQA010152091">
    <property type="protein sequence ID" value="MCI26252.1"/>
    <property type="molecule type" value="Genomic_DNA"/>
</dbReference>
<keyword evidence="2" id="KW-1185">Reference proteome</keyword>
<evidence type="ECO:0000313" key="2">
    <source>
        <dbReference type="Proteomes" id="UP000265520"/>
    </source>
</evidence>
<dbReference type="AlphaFoldDB" id="A0A392QQV3"/>
<sequence length="49" mass="5532">DLVVIGARLGRDDHVQSLAIAIGRELKPLDARTDHRTRLDDPVDWILVM</sequence>
<protein>
    <submittedName>
        <fullName evidence="1">Uncharacterized protein</fullName>
    </submittedName>
</protein>
<organism evidence="1 2">
    <name type="scientific">Trifolium medium</name>
    <dbReference type="NCBI Taxonomy" id="97028"/>
    <lineage>
        <taxon>Eukaryota</taxon>
        <taxon>Viridiplantae</taxon>
        <taxon>Streptophyta</taxon>
        <taxon>Embryophyta</taxon>
        <taxon>Tracheophyta</taxon>
        <taxon>Spermatophyta</taxon>
        <taxon>Magnoliopsida</taxon>
        <taxon>eudicotyledons</taxon>
        <taxon>Gunneridae</taxon>
        <taxon>Pentapetalae</taxon>
        <taxon>rosids</taxon>
        <taxon>fabids</taxon>
        <taxon>Fabales</taxon>
        <taxon>Fabaceae</taxon>
        <taxon>Papilionoideae</taxon>
        <taxon>50 kb inversion clade</taxon>
        <taxon>NPAAA clade</taxon>
        <taxon>Hologalegina</taxon>
        <taxon>IRL clade</taxon>
        <taxon>Trifolieae</taxon>
        <taxon>Trifolium</taxon>
    </lineage>
</organism>